<feature type="region of interest" description="Disordered" evidence="9">
    <location>
        <begin position="65"/>
        <end position="111"/>
    </location>
</feature>
<feature type="compositionally biased region" description="Polar residues" evidence="9">
    <location>
        <begin position="127"/>
        <end position="155"/>
    </location>
</feature>
<dbReference type="PANTHER" id="PTHR44998">
    <property type="match status" value="1"/>
</dbReference>
<evidence type="ECO:0000259" key="10">
    <source>
        <dbReference type="Pfam" id="PF13844"/>
    </source>
</evidence>
<evidence type="ECO:0000256" key="9">
    <source>
        <dbReference type="SAM" id="MobiDB-lite"/>
    </source>
</evidence>
<dbReference type="OrthoDB" id="421121at2759"/>
<dbReference type="SUPFAM" id="SSF48452">
    <property type="entry name" value="TPR-like"/>
    <property type="match status" value="2"/>
</dbReference>
<dbReference type="Gene3D" id="3.40.50.11380">
    <property type="match status" value="1"/>
</dbReference>
<keyword evidence="6" id="KW-0677">Repeat</keyword>
<dbReference type="SMART" id="SM00028">
    <property type="entry name" value="TPR"/>
    <property type="match status" value="5"/>
</dbReference>
<dbReference type="FunFam" id="3.40.50.2000:FF:000110">
    <property type="entry name" value="UDP-N-acetylglucosaminyltransferase protein"/>
    <property type="match status" value="1"/>
</dbReference>
<dbReference type="Pfam" id="PF13844">
    <property type="entry name" value="Glyco_transf_41"/>
    <property type="match status" value="2"/>
</dbReference>
<dbReference type="Gene3D" id="1.25.40.10">
    <property type="entry name" value="Tetratricopeptide repeat domain"/>
    <property type="match status" value="3"/>
</dbReference>
<keyword evidence="7 8" id="KW-0802">TPR repeat</keyword>
<feature type="region of interest" description="Disordered" evidence="9">
    <location>
        <begin position="654"/>
        <end position="679"/>
    </location>
</feature>
<dbReference type="eggNOG" id="KOG4626">
    <property type="taxonomic scope" value="Eukaryota"/>
</dbReference>
<dbReference type="Gene3D" id="3.40.50.2000">
    <property type="entry name" value="Glycogen Phosphorylase B"/>
    <property type="match status" value="1"/>
</dbReference>
<dbReference type="GO" id="GO:0097363">
    <property type="term" value="F:protein O-acetylglucosaminyltransferase activity"/>
    <property type="evidence" value="ECO:0007669"/>
    <property type="project" value="UniProtKB-EC"/>
</dbReference>
<dbReference type="GO" id="GO:0006493">
    <property type="term" value="P:protein O-linked glycosylation"/>
    <property type="evidence" value="ECO:0007669"/>
    <property type="project" value="TreeGrafter"/>
</dbReference>
<comment type="pathway">
    <text evidence="1">Protein modification; protein glycosylation.</text>
</comment>
<feature type="repeat" description="TPR" evidence="8">
    <location>
        <begin position="979"/>
        <end position="1012"/>
    </location>
</feature>
<keyword evidence="5 11" id="KW-0808">Transferase</keyword>
<dbReference type="FunFam" id="3.40.50.11380:FF:000004">
    <property type="entry name" value="UDP-N-acetylglucosaminyltransferase (AFU_orthologue AFUA_1G03380)"/>
    <property type="match status" value="1"/>
</dbReference>
<evidence type="ECO:0000256" key="6">
    <source>
        <dbReference type="ARBA" id="ARBA00022737"/>
    </source>
</evidence>
<organism evidence="11 12">
    <name type="scientific">Byssochlamys spectabilis (strain No. 5 / NBRC 109023)</name>
    <name type="common">Paecilomyces variotii</name>
    <dbReference type="NCBI Taxonomy" id="1356009"/>
    <lineage>
        <taxon>Eukaryota</taxon>
        <taxon>Fungi</taxon>
        <taxon>Dikarya</taxon>
        <taxon>Ascomycota</taxon>
        <taxon>Pezizomycotina</taxon>
        <taxon>Eurotiomycetes</taxon>
        <taxon>Eurotiomycetidae</taxon>
        <taxon>Eurotiales</taxon>
        <taxon>Thermoascaceae</taxon>
        <taxon>Paecilomyces</taxon>
    </lineage>
</organism>
<dbReference type="PANTHER" id="PTHR44998:SF1">
    <property type="entry name" value="UDP-N-ACETYLGLUCOSAMINE--PEPTIDE N-ACETYLGLUCOSAMINYLTRANSFERASE 110 KDA SUBUNIT"/>
    <property type="match status" value="1"/>
</dbReference>
<feature type="repeat" description="TPR" evidence="8">
    <location>
        <begin position="583"/>
        <end position="616"/>
    </location>
</feature>
<evidence type="ECO:0000313" key="12">
    <source>
        <dbReference type="Proteomes" id="UP000018001"/>
    </source>
</evidence>
<dbReference type="InterPro" id="IPR019734">
    <property type="entry name" value="TPR_rpt"/>
</dbReference>
<dbReference type="PROSITE" id="PS50005">
    <property type="entry name" value="TPR"/>
    <property type="match status" value="3"/>
</dbReference>
<evidence type="ECO:0000313" key="11">
    <source>
        <dbReference type="EMBL" id="GAD92545.1"/>
    </source>
</evidence>
<accession>V5HSV8</accession>
<evidence type="ECO:0000256" key="1">
    <source>
        <dbReference type="ARBA" id="ARBA00004922"/>
    </source>
</evidence>
<proteinExistence type="inferred from homology"/>
<gene>
    <name evidence="11" type="ORF">PVAR5_1138</name>
</gene>
<dbReference type="Pfam" id="PF13181">
    <property type="entry name" value="TPR_8"/>
    <property type="match status" value="1"/>
</dbReference>
<dbReference type="InterPro" id="IPR029489">
    <property type="entry name" value="OGT/SEC/SPY_C"/>
</dbReference>
<evidence type="ECO:0000256" key="7">
    <source>
        <dbReference type="ARBA" id="ARBA00022803"/>
    </source>
</evidence>
<feature type="region of interest" description="Disordered" evidence="9">
    <location>
        <begin position="127"/>
        <end position="166"/>
    </location>
</feature>
<dbReference type="Proteomes" id="UP000018001">
    <property type="component" value="Unassembled WGS sequence"/>
</dbReference>
<evidence type="ECO:0000256" key="3">
    <source>
        <dbReference type="ARBA" id="ARBA00011970"/>
    </source>
</evidence>
<dbReference type="FunFam" id="1.25.40.10:FF:000552">
    <property type="entry name" value="UDP-N-acetylglucosaminyltransferase (AFU_orthologue AFUA_1G03380)"/>
    <property type="match status" value="1"/>
</dbReference>
<comment type="similarity">
    <text evidence="2">Belongs to the glycosyltransferase 41 family. O-GlcNAc transferase subfamily.</text>
</comment>
<dbReference type="EMBL" id="BAUL01000028">
    <property type="protein sequence ID" value="GAD92545.1"/>
    <property type="molecule type" value="Genomic_DNA"/>
</dbReference>
<keyword evidence="12" id="KW-1185">Reference proteome</keyword>
<feature type="compositionally biased region" description="Basic and acidic residues" evidence="9">
    <location>
        <begin position="69"/>
        <end position="78"/>
    </location>
</feature>
<dbReference type="EC" id="2.4.1.255" evidence="3"/>
<evidence type="ECO:0000256" key="2">
    <source>
        <dbReference type="ARBA" id="ARBA00005386"/>
    </source>
</evidence>
<comment type="caution">
    <text evidence="11">The sequence shown here is derived from an EMBL/GenBank/DDBJ whole genome shotgun (WGS) entry which is preliminary data.</text>
</comment>
<feature type="domain" description="O-GlcNAc transferase C-terminal" evidence="10">
    <location>
        <begin position="1439"/>
        <end position="1643"/>
    </location>
</feature>
<evidence type="ECO:0000256" key="4">
    <source>
        <dbReference type="ARBA" id="ARBA00022676"/>
    </source>
</evidence>
<name>V5HSV8_BYSSN</name>
<dbReference type="FunFam" id="1.25.40.10:FF:000180">
    <property type="entry name" value="Related to UDP-N-acetylglucosaminyltransferase"/>
    <property type="match status" value="1"/>
</dbReference>
<protein>
    <recommendedName>
        <fullName evidence="3">protein O-GlcNAc transferase</fullName>
        <ecNumber evidence="3">2.4.1.255</ecNumber>
    </recommendedName>
</protein>
<dbReference type="InterPro" id="IPR011990">
    <property type="entry name" value="TPR-like_helical_dom_sf"/>
</dbReference>
<evidence type="ECO:0000256" key="5">
    <source>
        <dbReference type="ARBA" id="ARBA00022679"/>
    </source>
</evidence>
<dbReference type="HOGENOM" id="CLU_001721_0_0_1"/>
<keyword evidence="4 11" id="KW-0328">Glycosyltransferase</keyword>
<feature type="repeat" description="TPR" evidence="8">
    <location>
        <begin position="945"/>
        <end position="978"/>
    </location>
</feature>
<feature type="region of interest" description="Disordered" evidence="9">
    <location>
        <begin position="403"/>
        <end position="454"/>
    </location>
</feature>
<dbReference type="InParanoid" id="V5HSV8"/>
<feature type="domain" description="O-GlcNAc transferase C-terminal" evidence="10">
    <location>
        <begin position="1179"/>
        <end position="1416"/>
    </location>
</feature>
<evidence type="ECO:0000256" key="8">
    <source>
        <dbReference type="PROSITE-ProRule" id="PRU00339"/>
    </source>
</evidence>
<reference evidence="12" key="1">
    <citation type="journal article" date="2014" name="Genome Announc.">
        <title>Draft genome sequence of the formaldehyde-resistant fungus Byssochlamys spectabilis No. 5 (anamorph Paecilomyces variotii No. 5) (NBRC109023).</title>
        <authorList>
            <person name="Oka T."/>
            <person name="Ekino K."/>
            <person name="Fukuda K."/>
            <person name="Nomura Y."/>
        </authorList>
    </citation>
    <scope>NUCLEOTIDE SEQUENCE [LARGE SCALE GENOMIC DNA]</scope>
    <source>
        <strain evidence="12">No. 5 / NBRC 109023</strain>
    </source>
</reference>
<sequence length="1664" mass="184303">MLPTVARMPQVQPHHHLDHRLYDTLNPPPYDLNDAAVRAALSQHDPPKHSYQFVARPRVQLPHPVQRSNSHDVVDSDLSKLTNSGEHALRRKTPNGTLAAGYDGTPGDRAVQPPATKHILVSSLESGQMLSPQTGLSADNWQSMSTDPSSSTQHMSFPPSYKHDSNGLRDDGLPGGTGATWVRSVNYVPGVDSMLHQTLPVQTSQRYYLQNGPSIPTVHPAPLQTCLGPTASAGSGPYGPYWPDGAYIPYRPAALRDTRFHQQGQFPAQTGLSGPHFYDLRQPAFNPTPVAGGNLPNPGFAWNQLPVGVNQEPVLQSTFPSRHSHQKPLDAFHDAHANVSAHQTSSSTLPWSAAPPALNIRTSAADIKSRAGNAEFKEKILTWAHGVYVDLLATLHQARRNSASKAGIDGHAHRLSRPSIYPKPPRQPGLDFSAQPSAGELSRHNSYPSSQFDLHGRSQHGLGSRYMDGLHSAHPFDDRQSSRPLLSQMHHRNSDSHGISGYYSSRRLSNAAVSPFAGGFRNENSTVSNAVSALEMLSHLCMESGWEWVDGMLLGGCLAYGLGDYQKAMRWYSRIIARDATHVEAISNLAATLLALDRREEALQHWLRAVKLRPGYFEAVEHLIGLLCSNHRGKEAVSIIEYVESSLRVSKNGDYFQTDEHSSGTESDSESRSSNASDLGSYDRAAFDYENDPDQYSNFKHGSTDSNSAGFGSSGYAIPGSDNGRMLALIHAKGNMLYALGDNAGAASAFEDAILIASGRRRHGIQSLIKKILAAFLDSSRNGYSLPVEVYDLKAPVLLYPERALQTAKLVFGPYGNPPGFKYVPEGLARKAAISTTSNSLLSLAKIYQDGMANLSAPSATRAPCGVRDILALYYLSLSLQPSPSTANNVGILLASIQQTGPVRVPRRSAAESQLPEVPGVVPGSGISLALAYYNYGLNLDSRHAHLYTNLGSLLKDIGQLQAAIRMYEQAVQCDNNFDIALANLANAVKDSGRVNDAIGYYKRAVRVNPDFAEAVCGLANALNSVCNWGGRGGISNGHGFRDRWHVDEEGMLRDANGAETGSGWIQRVVQIVDRQLKDGETWGCGLLTPAMVDQLCAQLSLAIGEGRFLSTKRGSLALILKTWAGQKWEGSRIVRLIERAIRAITWQWYQDKYVYGKEYPLEKYRRPQLPLGLSPPNAPTVLPFHTFTCPLSAKQVRHISQRNGLRISCSTLRSSWLPPTVYRPPAPPNPYLKVGYVSSDFNNHPLAHLMQSVFGFHNPSRVKAYCYATTPSDNSVHRRQIEREAPVFYDASSWPVERLVEQIVSDGIHILVNLNGYTRGARNEVFAARPAPIHMSFMGFAGTLGAEWCDYILADELSIPPDTLSPHKRNTRLEDRLIEVDHGEELEDWVYAERIVYTKHTFFCCDHRQSAPDCKDPRLTWDEEQERRWRMRKELFPHLSDDTIILGNFNQLYKIEPTTFRTWLRILARIPNAVLWLLRFPDLGERNLRDTAIAWAGEETASRIIFTDVAPKNTHIARAKICDLFLDTPECNAHTTAADVLWSGTPILTYPRYKYKMCSRMASSILSSALPSSEIGRQAAADLIASSDEDYENRAIRLGLDLRYQLGSRGRAAGRLADLRKILFMNRWQANLFDTRRWVNDLEDAYEKVWKKWVNGEDGDIWL</sequence>